<name>A0A7W9TF76_9ACTN</name>
<dbReference type="InterPro" id="IPR029063">
    <property type="entry name" value="SAM-dependent_MTases_sf"/>
</dbReference>
<dbReference type="CDD" id="cd02440">
    <property type="entry name" value="AdoMet_MTases"/>
    <property type="match status" value="1"/>
</dbReference>
<dbReference type="Proteomes" id="UP000591537">
    <property type="component" value="Unassembled WGS sequence"/>
</dbReference>
<keyword evidence="4" id="KW-1185">Reference proteome</keyword>
<gene>
    <name evidence="3" type="ORF">HNR57_004529</name>
</gene>
<dbReference type="GO" id="GO:0017000">
    <property type="term" value="P:antibiotic biosynthetic process"/>
    <property type="evidence" value="ECO:0007669"/>
    <property type="project" value="UniProtKB-ARBA"/>
</dbReference>
<dbReference type="SUPFAM" id="SSF53335">
    <property type="entry name" value="S-adenosyl-L-methionine-dependent methyltransferases"/>
    <property type="match status" value="1"/>
</dbReference>
<sequence length="209" mass="22393">MTNVDWDAEAASFDEEPDHGLRDPEVRRAWAGRLRGWLPAREGDVLDLGCGTGSLSLLASEQGHRVTGVDLSPAMVTLAREKLAGRDAVFLVGDAAAPPVGEQRFDAVLVRHVLWALPDPGRALRHWRGLLRPDGRLVLVEGVWGSAEPVGISAERLTGLLAPITGRVSVERLSDDPLLWGGQVTDERYAVVAMDPSGQERGEAAAAGQ</sequence>
<dbReference type="InterPro" id="IPR013216">
    <property type="entry name" value="Methyltransf_11"/>
</dbReference>
<organism evidence="3 4">
    <name type="scientific">Streptomyces paradoxus</name>
    <dbReference type="NCBI Taxonomy" id="66375"/>
    <lineage>
        <taxon>Bacteria</taxon>
        <taxon>Bacillati</taxon>
        <taxon>Actinomycetota</taxon>
        <taxon>Actinomycetes</taxon>
        <taxon>Kitasatosporales</taxon>
        <taxon>Streptomycetaceae</taxon>
        <taxon>Streptomyces</taxon>
    </lineage>
</organism>
<evidence type="ECO:0000259" key="2">
    <source>
        <dbReference type="Pfam" id="PF08241"/>
    </source>
</evidence>
<evidence type="ECO:0000256" key="1">
    <source>
        <dbReference type="SAM" id="MobiDB-lite"/>
    </source>
</evidence>
<dbReference type="Pfam" id="PF08241">
    <property type="entry name" value="Methyltransf_11"/>
    <property type="match status" value="1"/>
</dbReference>
<accession>A0A7W9TF76</accession>
<dbReference type="AlphaFoldDB" id="A0A7W9TF76"/>
<keyword evidence="3" id="KW-0808">Transferase</keyword>
<dbReference type="PANTHER" id="PTHR43861:SF1">
    <property type="entry name" value="TRANS-ACONITATE 2-METHYLTRANSFERASE"/>
    <property type="match status" value="1"/>
</dbReference>
<proteinExistence type="predicted"/>
<feature type="domain" description="Methyltransferase type 11" evidence="2">
    <location>
        <begin position="46"/>
        <end position="139"/>
    </location>
</feature>
<dbReference type="EMBL" id="JACHGV010000006">
    <property type="protein sequence ID" value="MBB6078597.1"/>
    <property type="molecule type" value="Genomic_DNA"/>
</dbReference>
<evidence type="ECO:0000313" key="3">
    <source>
        <dbReference type="EMBL" id="MBB6078597.1"/>
    </source>
</evidence>
<comment type="caution">
    <text evidence="3">The sequence shown here is derived from an EMBL/GenBank/DDBJ whole genome shotgun (WGS) entry which is preliminary data.</text>
</comment>
<dbReference type="Gene3D" id="3.40.50.150">
    <property type="entry name" value="Vaccinia Virus protein VP39"/>
    <property type="match status" value="1"/>
</dbReference>
<reference evidence="3 4" key="1">
    <citation type="submission" date="2020-08" db="EMBL/GenBank/DDBJ databases">
        <title>Genomic Encyclopedia of Type Strains, Phase IV (KMG-IV): sequencing the most valuable type-strain genomes for metagenomic binning, comparative biology and taxonomic classification.</title>
        <authorList>
            <person name="Goeker M."/>
        </authorList>
    </citation>
    <scope>NUCLEOTIDE SEQUENCE [LARGE SCALE GENOMIC DNA]</scope>
    <source>
        <strain evidence="3 4">DSM 43350</strain>
    </source>
</reference>
<dbReference type="RefSeq" id="WP_184562079.1">
    <property type="nucleotide sequence ID" value="NZ_BAAARS010000007.1"/>
</dbReference>
<dbReference type="GO" id="GO:0032259">
    <property type="term" value="P:methylation"/>
    <property type="evidence" value="ECO:0007669"/>
    <property type="project" value="UniProtKB-KW"/>
</dbReference>
<dbReference type="PANTHER" id="PTHR43861">
    <property type="entry name" value="TRANS-ACONITATE 2-METHYLTRANSFERASE-RELATED"/>
    <property type="match status" value="1"/>
</dbReference>
<feature type="compositionally biased region" description="Acidic residues" evidence="1">
    <location>
        <begin position="1"/>
        <end position="17"/>
    </location>
</feature>
<feature type="region of interest" description="Disordered" evidence="1">
    <location>
        <begin position="1"/>
        <end position="21"/>
    </location>
</feature>
<dbReference type="GO" id="GO:0008757">
    <property type="term" value="F:S-adenosylmethionine-dependent methyltransferase activity"/>
    <property type="evidence" value="ECO:0007669"/>
    <property type="project" value="InterPro"/>
</dbReference>
<evidence type="ECO:0000313" key="4">
    <source>
        <dbReference type="Proteomes" id="UP000591537"/>
    </source>
</evidence>
<protein>
    <submittedName>
        <fullName evidence="3">SAM-dependent methyltransferase</fullName>
    </submittedName>
</protein>
<keyword evidence="3" id="KW-0489">Methyltransferase</keyword>